<reference evidence="5 6" key="1">
    <citation type="journal article" date="2015" name="Genome Announc.">
        <title>Expanding the biotechnology potential of lactobacilli through comparative genomics of 213 strains and associated genera.</title>
        <authorList>
            <person name="Sun Z."/>
            <person name="Harris H.M."/>
            <person name="McCann A."/>
            <person name="Guo C."/>
            <person name="Argimon S."/>
            <person name="Zhang W."/>
            <person name="Yang X."/>
            <person name="Jeffery I.B."/>
            <person name="Cooney J.C."/>
            <person name="Kagawa T.F."/>
            <person name="Liu W."/>
            <person name="Song Y."/>
            <person name="Salvetti E."/>
            <person name="Wrobel A."/>
            <person name="Rasinkangas P."/>
            <person name="Parkhill J."/>
            <person name="Rea M.C."/>
            <person name="O'Sullivan O."/>
            <person name="Ritari J."/>
            <person name="Douillard F.P."/>
            <person name="Paul Ross R."/>
            <person name="Yang R."/>
            <person name="Briner A.E."/>
            <person name="Felis G.E."/>
            <person name="de Vos W.M."/>
            <person name="Barrangou R."/>
            <person name="Klaenhammer T.R."/>
            <person name="Caufield P.W."/>
            <person name="Cui Y."/>
            <person name="Zhang H."/>
            <person name="O'Toole P.W."/>
        </authorList>
    </citation>
    <scope>NUCLEOTIDE SEQUENCE [LARGE SCALE GENOMIC DNA]</scope>
    <source>
        <strain evidence="5 6">DSM 22689</strain>
    </source>
</reference>
<dbReference type="InterPro" id="IPR036388">
    <property type="entry name" value="WH-like_DNA-bd_sf"/>
</dbReference>
<dbReference type="InterPro" id="IPR023187">
    <property type="entry name" value="Tscrpt_reg_MarR-type_CS"/>
</dbReference>
<sequence>MINFPSVIICYTENIVTKLEGDVAMDNLIKKQQLAAKLFEFTTLQNLADEQAERHSPVFKGQNKILVALSAADHISQRELAERLGISGQATAEFVGKLVHKGAITKSKSPTDGRIQLISLTPKGRKEAEKSLFYIPEYLDYLDPHQQAQLEIILDQLNHGIRDHLELNGIKHLGTKLLFNQLNRKTDGSNSHSSRP</sequence>
<dbReference type="GO" id="GO:0006950">
    <property type="term" value="P:response to stress"/>
    <property type="evidence" value="ECO:0007669"/>
    <property type="project" value="TreeGrafter"/>
</dbReference>
<evidence type="ECO:0000313" key="6">
    <source>
        <dbReference type="Proteomes" id="UP000051586"/>
    </source>
</evidence>
<dbReference type="EMBL" id="AYZI01000011">
    <property type="protein sequence ID" value="KRM89867.1"/>
    <property type="molecule type" value="Genomic_DNA"/>
</dbReference>
<comment type="caution">
    <text evidence="5">The sequence shown here is derived from an EMBL/GenBank/DDBJ whole genome shotgun (WGS) entry which is preliminary data.</text>
</comment>
<dbReference type="PANTHER" id="PTHR33164">
    <property type="entry name" value="TRANSCRIPTIONAL REGULATOR, MARR FAMILY"/>
    <property type="match status" value="1"/>
</dbReference>
<dbReference type="InterPro" id="IPR039422">
    <property type="entry name" value="MarR/SlyA-like"/>
</dbReference>
<dbReference type="SMART" id="SM00347">
    <property type="entry name" value="HTH_MARR"/>
    <property type="match status" value="1"/>
</dbReference>
<protein>
    <submittedName>
        <fullName evidence="5">Transcriptional regulator</fullName>
    </submittedName>
</protein>
<keyword evidence="3" id="KW-0804">Transcription</keyword>
<dbReference type="InterPro" id="IPR036390">
    <property type="entry name" value="WH_DNA-bd_sf"/>
</dbReference>
<dbReference type="SUPFAM" id="SSF46785">
    <property type="entry name" value="Winged helix' DNA-binding domain"/>
    <property type="match status" value="1"/>
</dbReference>
<feature type="domain" description="HTH marR-type" evidence="4">
    <location>
        <begin position="25"/>
        <end position="159"/>
    </location>
</feature>
<proteinExistence type="predicted"/>
<dbReference type="PATRIC" id="fig|1423745.4.peg.291"/>
<gene>
    <name evidence="5" type="ORF">FC87_GL000282</name>
</gene>
<dbReference type="Proteomes" id="UP000051586">
    <property type="component" value="Unassembled WGS sequence"/>
</dbReference>
<dbReference type="Pfam" id="PF12802">
    <property type="entry name" value="MarR_2"/>
    <property type="match status" value="1"/>
</dbReference>
<dbReference type="PROSITE" id="PS01117">
    <property type="entry name" value="HTH_MARR_1"/>
    <property type="match status" value="1"/>
</dbReference>
<evidence type="ECO:0000256" key="3">
    <source>
        <dbReference type="ARBA" id="ARBA00023163"/>
    </source>
</evidence>
<evidence type="ECO:0000256" key="1">
    <source>
        <dbReference type="ARBA" id="ARBA00023015"/>
    </source>
</evidence>
<keyword evidence="2" id="KW-0238">DNA-binding</keyword>
<dbReference type="STRING" id="1423745.GCA_001311215_01506"/>
<dbReference type="PROSITE" id="PS50995">
    <property type="entry name" value="HTH_MARR_2"/>
    <property type="match status" value="1"/>
</dbReference>
<organism evidence="5 6">
    <name type="scientific">Fructilactobacillus florum DSM 22689 = JCM 16035</name>
    <dbReference type="NCBI Taxonomy" id="1423745"/>
    <lineage>
        <taxon>Bacteria</taxon>
        <taxon>Bacillati</taxon>
        <taxon>Bacillota</taxon>
        <taxon>Bacilli</taxon>
        <taxon>Lactobacillales</taxon>
        <taxon>Lactobacillaceae</taxon>
        <taxon>Fructilactobacillus</taxon>
    </lineage>
</organism>
<evidence type="ECO:0000256" key="2">
    <source>
        <dbReference type="ARBA" id="ARBA00023125"/>
    </source>
</evidence>
<dbReference type="InterPro" id="IPR000835">
    <property type="entry name" value="HTH_MarR-typ"/>
</dbReference>
<evidence type="ECO:0000313" key="5">
    <source>
        <dbReference type="EMBL" id="KRM89867.1"/>
    </source>
</evidence>
<dbReference type="PANTHER" id="PTHR33164:SF43">
    <property type="entry name" value="HTH-TYPE TRANSCRIPTIONAL REPRESSOR YETL"/>
    <property type="match status" value="1"/>
</dbReference>
<dbReference type="AlphaFoldDB" id="A0A0R2CN29"/>
<dbReference type="Gene3D" id="1.10.10.10">
    <property type="entry name" value="Winged helix-like DNA-binding domain superfamily/Winged helix DNA-binding domain"/>
    <property type="match status" value="1"/>
</dbReference>
<keyword evidence="1" id="KW-0805">Transcription regulation</keyword>
<name>A0A0R2CN29_9LACO</name>
<dbReference type="GO" id="GO:0003700">
    <property type="term" value="F:DNA-binding transcription factor activity"/>
    <property type="evidence" value="ECO:0007669"/>
    <property type="project" value="InterPro"/>
</dbReference>
<accession>A0A0R2CN29</accession>
<dbReference type="GO" id="GO:0003677">
    <property type="term" value="F:DNA binding"/>
    <property type="evidence" value="ECO:0007669"/>
    <property type="project" value="UniProtKB-KW"/>
</dbReference>
<evidence type="ECO:0000259" key="4">
    <source>
        <dbReference type="PROSITE" id="PS50995"/>
    </source>
</evidence>